<dbReference type="InterPro" id="IPR004046">
    <property type="entry name" value="GST_C"/>
</dbReference>
<dbReference type="SUPFAM" id="SSF52833">
    <property type="entry name" value="Thioredoxin-like"/>
    <property type="match status" value="1"/>
</dbReference>
<dbReference type="EMBL" id="MRZV01000185">
    <property type="protein sequence ID" value="PIK56178.1"/>
    <property type="molecule type" value="Genomic_DNA"/>
</dbReference>
<evidence type="ECO:0000313" key="3">
    <source>
        <dbReference type="EMBL" id="PIK56178.1"/>
    </source>
</evidence>
<protein>
    <submittedName>
        <fullName evidence="3">Uncharacterized protein</fullName>
    </submittedName>
</protein>
<dbReference type="InterPro" id="IPR004045">
    <property type="entry name" value="Glutathione_S-Trfase_N"/>
</dbReference>
<dbReference type="PROSITE" id="PS50405">
    <property type="entry name" value="GST_CTER"/>
    <property type="match status" value="1"/>
</dbReference>
<dbReference type="AlphaFoldDB" id="A0A2G8L7E7"/>
<name>A0A2G8L7E7_STIJA</name>
<dbReference type="Gene3D" id="1.20.1050.10">
    <property type="match status" value="1"/>
</dbReference>
<keyword evidence="4" id="KW-1185">Reference proteome</keyword>
<dbReference type="PROSITE" id="PS50404">
    <property type="entry name" value="GST_NTER"/>
    <property type="match status" value="1"/>
</dbReference>
<accession>A0A2G8L7E7</accession>
<evidence type="ECO:0000259" key="2">
    <source>
        <dbReference type="PROSITE" id="PS50405"/>
    </source>
</evidence>
<dbReference type="InterPro" id="IPR010987">
    <property type="entry name" value="Glutathione-S-Trfase_C-like"/>
</dbReference>
<dbReference type="InterPro" id="IPR050213">
    <property type="entry name" value="GST_superfamily"/>
</dbReference>
<sequence length="182" mass="20448">MATYKVTYFAMPGRGEVLRLTLEVGGVKWEDNRVAMEDWGKMKAGLANDPVFKFPWLPHLEVLTEVQMPSCDSILVIYDDFLKLYVPITFSSKPDEDAEKFLKGLETQGAYLERLLSDSKSGFLVGSKLTAADIAIFVALREASNNLTQKSKLKVDLSKFPKLKAHHEKIAAVPKIKAYYSK</sequence>
<evidence type="ECO:0000313" key="4">
    <source>
        <dbReference type="Proteomes" id="UP000230750"/>
    </source>
</evidence>
<dbReference type="Gene3D" id="1.20.1050.130">
    <property type="match status" value="1"/>
</dbReference>
<dbReference type="InterPro" id="IPR036249">
    <property type="entry name" value="Thioredoxin-like_sf"/>
</dbReference>
<comment type="caution">
    <text evidence="3">The sequence shown here is derived from an EMBL/GenBank/DDBJ whole genome shotgun (WGS) entry which is preliminary data.</text>
</comment>
<proteinExistence type="predicted"/>
<evidence type="ECO:0000259" key="1">
    <source>
        <dbReference type="PROSITE" id="PS50404"/>
    </source>
</evidence>
<dbReference type="OrthoDB" id="414243at2759"/>
<reference evidence="3 4" key="1">
    <citation type="journal article" date="2017" name="PLoS Biol.">
        <title>The sea cucumber genome provides insights into morphological evolution and visceral regeneration.</title>
        <authorList>
            <person name="Zhang X."/>
            <person name="Sun L."/>
            <person name="Yuan J."/>
            <person name="Sun Y."/>
            <person name="Gao Y."/>
            <person name="Zhang L."/>
            <person name="Li S."/>
            <person name="Dai H."/>
            <person name="Hamel J.F."/>
            <person name="Liu C."/>
            <person name="Yu Y."/>
            <person name="Liu S."/>
            <person name="Lin W."/>
            <person name="Guo K."/>
            <person name="Jin S."/>
            <person name="Xu P."/>
            <person name="Storey K.B."/>
            <person name="Huan P."/>
            <person name="Zhang T."/>
            <person name="Zhou Y."/>
            <person name="Zhang J."/>
            <person name="Lin C."/>
            <person name="Li X."/>
            <person name="Xing L."/>
            <person name="Huo D."/>
            <person name="Sun M."/>
            <person name="Wang L."/>
            <person name="Mercier A."/>
            <person name="Li F."/>
            <person name="Yang H."/>
            <person name="Xiang J."/>
        </authorList>
    </citation>
    <scope>NUCLEOTIDE SEQUENCE [LARGE SCALE GENOMIC DNA]</scope>
    <source>
        <strain evidence="3">Shaxun</strain>
        <tissue evidence="3">Muscle</tissue>
    </source>
</reference>
<organism evidence="3 4">
    <name type="scientific">Stichopus japonicus</name>
    <name type="common">Sea cucumber</name>
    <dbReference type="NCBI Taxonomy" id="307972"/>
    <lineage>
        <taxon>Eukaryota</taxon>
        <taxon>Metazoa</taxon>
        <taxon>Echinodermata</taxon>
        <taxon>Eleutherozoa</taxon>
        <taxon>Echinozoa</taxon>
        <taxon>Holothuroidea</taxon>
        <taxon>Aspidochirotacea</taxon>
        <taxon>Aspidochirotida</taxon>
        <taxon>Stichopodidae</taxon>
        <taxon>Apostichopus</taxon>
    </lineage>
</organism>
<dbReference type="PANTHER" id="PTHR11571">
    <property type="entry name" value="GLUTATHIONE S-TRANSFERASE"/>
    <property type="match status" value="1"/>
</dbReference>
<dbReference type="InterPro" id="IPR036282">
    <property type="entry name" value="Glutathione-S-Trfase_C_sf"/>
</dbReference>
<dbReference type="Proteomes" id="UP000230750">
    <property type="component" value="Unassembled WGS sequence"/>
</dbReference>
<dbReference type="PANTHER" id="PTHR11571:SF150">
    <property type="entry name" value="GLUTATHIONE S-TRANSFERASE"/>
    <property type="match status" value="1"/>
</dbReference>
<dbReference type="Pfam" id="PF14497">
    <property type="entry name" value="GST_C_3"/>
    <property type="match status" value="1"/>
</dbReference>
<feature type="domain" description="GST N-terminal" evidence="1">
    <location>
        <begin position="2"/>
        <end position="86"/>
    </location>
</feature>
<gene>
    <name evidence="3" type="ORF">BSL78_06916</name>
</gene>
<dbReference type="SUPFAM" id="SSF47616">
    <property type="entry name" value="GST C-terminal domain-like"/>
    <property type="match status" value="1"/>
</dbReference>
<dbReference type="GO" id="GO:0006749">
    <property type="term" value="P:glutathione metabolic process"/>
    <property type="evidence" value="ECO:0007669"/>
    <property type="project" value="TreeGrafter"/>
</dbReference>
<feature type="domain" description="GST C-terminal" evidence="2">
    <location>
        <begin position="64"/>
        <end position="182"/>
    </location>
</feature>
<dbReference type="CDD" id="cd03192">
    <property type="entry name" value="GST_C_Sigma_like"/>
    <property type="match status" value="1"/>
</dbReference>
<dbReference type="STRING" id="307972.A0A2G8L7E7"/>
<dbReference type="GO" id="GO:0004364">
    <property type="term" value="F:glutathione transferase activity"/>
    <property type="evidence" value="ECO:0007669"/>
    <property type="project" value="TreeGrafter"/>
</dbReference>